<feature type="non-terminal residue" evidence="2">
    <location>
        <position position="149"/>
    </location>
</feature>
<dbReference type="EMBL" id="ML978254">
    <property type="protein sequence ID" value="KAF2025914.1"/>
    <property type="molecule type" value="Genomic_DNA"/>
</dbReference>
<evidence type="ECO:0000256" key="1">
    <source>
        <dbReference type="SAM" id="MobiDB-lite"/>
    </source>
</evidence>
<dbReference type="OrthoDB" id="10505555at2759"/>
<evidence type="ECO:0000313" key="2">
    <source>
        <dbReference type="EMBL" id="KAF2025914.1"/>
    </source>
</evidence>
<feature type="compositionally biased region" description="Basic and acidic residues" evidence="1">
    <location>
        <begin position="49"/>
        <end position="65"/>
    </location>
</feature>
<accession>A0A9P4H263</accession>
<sequence>RCVDNGTACGGPYDVYRQSELGMAIERHHMLPIPDSWLPKTPTTAKFKVTSERKKSKLSKDEKNSWDFSSTAADGGEKKLYTYFERIDAKTNQPSEKTFTAYKGTSITLTFKQDAQSNSLAFTDPVTSASCRWVSNRPISTINGERLDF</sequence>
<organism evidence="2 3">
    <name type="scientific">Setomelanomma holmii</name>
    <dbReference type="NCBI Taxonomy" id="210430"/>
    <lineage>
        <taxon>Eukaryota</taxon>
        <taxon>Fungi</taxon>
        <taxon>Dikarya</taxon>
        <taxon>Ascomycota</taxon>
        <taxon>Pezizomycotina</taxon>
        <taxon>Dothideomycetes</taxon>
        <taxon>Pleosporomycetidae</taxon>
        <taxon>Pleosporales</taxon>
        <taxon>Pleosporineae</taxon>
        <taxon>Phaeosphaeriaceae</taxon>
        <taxon>Setomelanomma</taxon>
    </lineage>
</organism>
<keyword evidence="3" id="KW-1185">Reference proteome</keyword>
<proteinExistence type="predicted"/>
<evidence type="ECO:0000313" key="3">
    <source>
        <dbReference type="Proteomes" id="UP000799777"/>
    </source>
</evidence>
<reference evidence="2" key="1">
    <citation type="journal article" date="2020" name="Stud. Mycol.">
        <title>101 Dothideomycetes genomes: a test case for predicting lifestyles and emergence of pathogens.</title>
        <authorList>
            <person name="Haridas S."/>
            <person name="Albert R."/>
            <person name="Binder M."/>
            <person name="Bloem J."/>
            <person name="Labutti K."/>
            <person name="Salamov A."/>
            <person name="Andreopoulos B."/>
            <person name="Baker S."/>
            <person name="Barry K."/>
            <person name="Bills G."/>
            <person name="Bluhm B."/>
            <person name="Cannon C."/>
            <person name="Castanera R."/>
            <person name="Culley D."/>
            <person name="Daum C."/>
            <person name="Ezra D."/>
            <person name="Gonzalez J."/>
            <person name="Henrissat B."/>
            <person name="Kuo A."/>
            <person name="Liang C."/>
            <person name="Lipzen A."/>
            <person name="Lutzoni F."/>
            <person name="Magnuson J."/>
            <person name="Mondo S."/>
            <person name="Nolan M."/>
            <person name="Ohm R."/>
            <person name="Pangilinan J."/>
            <person name="Park H.-J."/>
            <person name="Ramirez L."/>
            <person name="Alfaro M."/>
            <person name="Sun H."/>
            <person name="Tritt A."/>
            <person name="Yoshinaga Y."/>
            <person name="Zwiers L.-H."/>
            <person name="Turgeon B."/>
            <person name="Goodwin S."/>
            <person name="Spatafora J."/>
            <person name="Crous P."/>
            <person name="Grigoriev I."/>
        </authorList>
    </citation>
    <scope>NUCLEOTIDE SEQUENCE</scope>
    <source>
        <strain evidence="2">CBS 110217</strain>
    </source>
</reference>
<feature type="region of interest" description="Disordered" evidence="1">
    <location>
        <begin position="48"/>
        <end position="68"/>
    </location>
</feature>
<dbReference type="AlphaFoldDB" id="A0A9P4H263"/>
<gene>
    <name evidence="2" type="ORF">EK21DRAFT_29294</name>
</gene>
<name>A0A9P4H263_9PLEO</name>
<dbReference type="Proteomes" id="UP000799777">
    <property type="component" value="Unassembled WGS sequence"/>
</dbReference>
<comment type="caution">
    <text evidence="2">The sequence shown here is derived from an EMBL/GenBank/DDBJ whole genome shotgun (WGS) entry which is preliminary data.</text>
</comment>
<feature type="non-terminal residue" evidence="2">
    <location>
        <position position="1"/>
    </location>
</feature>
<protein>
    <submittedName>
        <fullName evidence="2">Uncharacterized protein</fullName>
    </submittedName>
</protein>